<organism evidence="1 2">
    <name type="scientific">Prosthecochloris vibrioformis</name>
    <name type="common">Chlorobium vibrioforme</name>
    <dbReference type="NCBI Taxonomy" id="1098"/>
    <lineage>
        <taxon>Bacteria</taxon>
        <taxon>Pseudomonadati</taxon>
        <taxon>Chlorobiota</taxon>
        <taxon>Chlorobiia</taxon>
        <taxon>Chlorobiales</taxon>
        <taxon>Chlorobiaceae</taxon>
        <taxon>Prosthecochloris</taxon>
    </lineage>
</organism>
<sequence>MSKEFQPDVPDSIRPYLNEIAERLWAERAAVMVGAGFSKNAGNGFPDWNQLGDLFYKKAHGVKPDTAKQKYLNVLRLAEEVQAAIGRPALENLLRSNIPDLNIEPSCLHVELLELPWVDVFTTNYDTLLERASAKVVTRRYEPVVNKEDIPYAIKPRIVKLHGSFPSERPFIITEEDYRRYPHDYAPFVNTVQQALLENTFCLIGFSGDDPNFLQWIGWIRDNLGKDKTQKIYLVGVFDLSSARLQLLAQRGIIVIDLSCCDGIEKHDHKKALSLFIDYLQSKKPDVLDWPYNSKTMHPAHGADRIEEVQKITEEWRRQRKAYPGWVVLPHGNRENLRVYTNAWFNYLPDTETSPPGLDIQYAFELIWRLERCLLPIFDNIAEFCEKILEKYWPFQTESQPVNCQFCSGVEEFQDLPWNDIRQAWLAIALAMLRFYREEGYLDKWKEAENRFKILSDYLSAEQKEFLNYEGFLFSLFILDLPNAKQVLENWRSNEAQPYWMAKRAAGLAEIGLLSEAESIARDALENVRNKLNQKVGTEDLTLLSLESYAMLLGKYIQDAAIHEKGEWGTLQDKRTQFNDRWNELKGFKCDPWNEIKLFELTLNNPPVERKIVTEKREFDIGRVTLSHHYSSTDPERLSAYAFLRFCEEVGLPYRVGCYTMATKTALASLQRISRYSSFWAIATLARLGDVKAADSLFSREAVHRFTTHEADRLIHGYLDALNKCRDDIHAGDAFRNDNYGVRLAQLLPEVISRLCCKCSGETKHRILEFVTEIYASPDKTNFRNVKNLTKRLLSSVSEVEQYKLVPDLLKIPFPEDLNLLVNDEFLNPFLLLELNQKPERTPVLEIQPGLVDSLFRQAELDNSDRRRWAITSLVTLHNLQLLDDVQSKKLAGDIWRITDKYGLPDGTDFYKFAFLRLPHPGDVDPAQLFKNYVKVTPFPIQKDKQDKGVSITGGHIPIVQEIIGANGNGGSFWTAEDAAEILQRLIEWWDADKERLSEKENLPEVFSSIPEEFRARFARMLELLAEVVGPKLRTDSPDEIKTSLSQLLKEVREYGLPGLAAEAACLHIYPDQKVDVYNRINEALISNQDNIQRDGLRAIAKIILDGDDAAASSVYPDPASMLSQYLMWCPTHSIISALWIIDRILKNTPTSFSNSLEIATQRRLSRLLIDTVYDSDNPDLNFDEKLEVWRTASILAASLWTYYNSQSIAVPEVVEKWRDACLSPDEFSEIRNPWG</sequence>
<evidence type="ECO:0000313" key="2">
    <source>
        <dbReference type="Proteomes" id="UP000309544"/>
    </source>
</evidence>
<keyword evidence="2" id="KW-1185">Reference proteome</keyword>
<proteinExistence type="predicted"/>
<dbReference type="InterPro" id="IPR029035">
    <property type="entry name" value="DHS-like_NAD/FAD-binding_dom"/>
</dbReference>
<dbReference type="AlphaFoldDB" id="A0A5C4RZ39"/>
<dbReference type="RefSeq" id="WP_139626722.1">
    <property type="nucleotide sequence ID" value="NZ_VDCI01000007.1"/>
</dbReference>
<name>A0A5C4RZ39_PROVB</name>
<evidence type="ECO:0000313" key="1">
    <source>
        <dbReference type="EMBL" id="TNJ36178.1"/>
    </source>
</evidence>
<dbReference type="Pfam" id="PF13289">
    <property type="entry name" value="SIR2_2"/>
    <property type="match status" value="1"/>
</dbReference>
<dbReference type="SUPFAM" id="SSF48371">
    <property type="entry name" value="ARM repeat"/>
    <property type="match status" value="1"/>
</dbReference>
<protein>
    <submittedName>
        <fullName evidence="1">SIR2 family protein</fullName>
    </submittedName>
</protein>
<gene>
    <name evidence="1" type="ORF">FGF68_08000</name>
</gene>
<dbReference type="InterPro" id="IPR016024">
    <property type="entry name" value="ARM-type_fold"/>
</dbReference>
<dbReference type="NCBIfam" id="NF041819">
    <property type="entry name" value="Dsr2"/>
    <property type="match status" value="1"/>
</dbReference>
<dbReference type="Gene3D" id="3.40.50.1220">
    <property type="entry name" value="TPP-binding domain"/>
    <property type="match status" value="1"/>
</dbReference>
<dbReference type="SUPFAM" id="SSF52467">
    <property type="entry name" value="DHS-like NAD/FAD-binding domain"/>
    <property type="match status" value="1"/>
</dbReference>
<reference evidence="1 2" key="1">
    <citation type="submission" date="2019-05" db="EMBL/GenBank/DDBJ databases">
        <title>Draft Whole-Genome sequence of the green sulfur bacterium Prosthecochloris vibrioformis DSM 260.</title>
        <authorList>
            <person name="Meyer T.E."/>
            <person name="Kyndt J.A."/>
        </authorList>
    </citation>
    <scope>NUCLEOTIDE SEQUENCE [LARGE SCALE GENOMIC DNA]</scope>
    <source>
        <strain evidence="1 2">DSM 260</strain>
    </source>
</reference>
<dbReference type="EMBL" id="VDCI01000007">
    <property type="protein sequence ID" value="TNJ36178.1"/>
    <property type="molecule type" value="Genomic_DNA"/>
</dbReference>
<dbReference type="Proteomes" id="UP000309544">
    <property type="component" value="Unassembled WGS sequence"/>
</dbReference>
<comment type="caution">
    <text evidence="1">The sequence shown here is derived from an EMBL/GenBank/DDBJ whole genome shotgun (WGS) entry which is preliminary data.</text>
</comment>
<accession>A0A5C4RZ39</accession>